<dbReference type="Proteomes" id="UP001054837">
    <property type="component" value="Unassembled WGS sequence"/>
</dbReference>
<protein>
    <submittedName>
        <fullName evidence="16">Ankyrin repeat and SAM domain-containing protein 1A</fullName>
    </submittedName>
</protein>
<evidence type="ECO:0000256" key="13">
    <source>
        <dbReference type="SAM" id="MobiDB-lite"/>
    </source>
</evidence>
<dbReference type="Pfam" id="PF00640">
    <property type="entry name" value="PID"/>
    <property type="match status" value="1"/>
</dbReference>
<dbReference type="GO" id="GO:0006887">
    <property type="term" value="P:exocytosis"/>
    <property type="evidence" value="ECO:0007669"/>
    <property type="project" value="UniProtKB-KW"/>
</dbReference>
<keyword evidence="11" id="KW-0472">Membrane</keyword>
<feature type="compositionally biased region" description="Low complexity" evidence="13">
    <location>
        <begin position="498"/>
        <end position="515"/>
    </location>
</feature>
<accession>A0AAV4RIC1</accession>
<feature type="repeat" description="ANK" evidence="12">
    <location>
        <begin position="215"/>
        <end position="247"/>
    </location>
</feature>
<keyword evidence="4" id="KW-0964">Secreted</keyword>
<evidence type="ECO:0000256" key="10">
    <source>
        <dbReference type="ARBA" id="ARBA00023043"/>
    </source>
</evidence>
<feature type="compositionally biased region" description="Low complexity" evidence="13">
    <location>
        <begin position="286"/>
        <end position="307"/>
    </location>
</feature>
<proteinExistence type="predicted"/>
<evidence type="ECO:0000256" key="2">
    <source>
        <dbReference type="ARBA" id="ARBA00004613"/>
    </source>
</evidence>
<dbReference type="PRINTS" id="PR01415">
    <property type="entry name" value="ANKYRIN"/>
</dbReference>
<feature type="repeat" description="ANK" evidence="12">
    <location>
        <begin position="183"/>
        <end position="215"/>
    </location>
</feature>
<feature type="compositionally biased region" description="Polar residues" evidence="13">
    <location>
        <begin position="481"/>
        <end position="497"/>
    </location>
</feature>
<keyword evidence="7" id="KW-0528">Neurotoxin</keyword>
<dbReference type="Gene3D" id="1.10.150.50">
    <property type="entry name" value="Transcription Factor, Ets-1"/>
    <property type="match status" value="2"/>
</dbReference>
<feature type="compositionally biased region" description="Polar residues" evidence="13">
    <location>
        <begin position="435"/>
        <end position="444"/>
    </location>
</feature>
<organism evidence="16 17">
    <name type="scientific">Caerostris darwini</name>
    <dbReference type="NCBI Taxonomy" id="1538125"/>
    <lineage>
        <taxon>Eukaryota</taxon>
        <taxon>Metazoa</taxon>
        <taxon>Ecdysozoa</taxon>
        <taxon>Arthropoda</taxon>
        <taxon>Chelicerata</taxon>
        <taxon>Arachnida</taxon>
        <taxon>Araneae</taxon>
        <taxon>Araneomorphae</taxon>
        <taxon>Entelegynae</taxon>
        <taxon>Araneoidea</taxon>
        <taxon>Araneidae</taxon>
        <taxon>Caerostris</taxon>
    </lineage>
</organism>
<dbReference type="SMART" id="SM00462">
    <property type="entry name" value="PTB"/>
    <property type="match status" value="1"/>
</dbReference>
<keyword evidence="5" id="KW-1052">Target cell membrane</keyword>
<dbReference type="GO" id="GO:0044231">
    <property type="term" value="C:host cell presynaptic membrane"/>
    <property type="evidence" value="ECO:0007669"/>
    <property type="project" value="UniProtKB-KW"/>
</dbReference>
<keyword evidence="10 12" id="KW-0040">ANK repeat</keyword>
<evidence type="ECO:0000256" key="8">
    <source>
        <dbReference type="ARBA" id="ARBA00022737"/>
    </source>
</evidence>
<reference evidence="16 17" key="1">
    <citation type="submission" date="2021-06" db="EMBL/GenBank/DDBJ databases">
        <title>Caerostris darwini draft genome.</title>
        <authorList>
            <person name="Kono N."/>
            <person name="Arakawa K."/>
        </authorList>
    </citation>
    <scope>NUCLEOTIDE SEQUENCE [LARGE SCALE GENOMIC DNA]</scope>
</reference>
<keyword evidence="17" id="KW-1185">Reference proteome</keyword>
<dbReference type="EMBL" id="BPLQ01006245">
    <property type="protein sequence ID" value="GIY21067.1"/>
    <property type="molecule type" value="Genomic_DNA"/>
</dbReference>
<feature type="compositionally biased region" description="Polar residues" evidence="13">
    <location>
        <begin position="451"/>
        <end position="464"/>
    </location>
</feature>
<dbReference type="Gene3D" id="2.30.29.30">
    <property type="entry name" value="Pleckstrin-homology domain (PH domain)/Phosphotyrosine-binding domain (PTB)"/>
    <property type="match status" value="1"/>
</dbReference>
<feature type="domain" description="PID" evidence="14">
    <location>
        <begin position="1107"/>
        <end position="1239"/>
    </location>
</feature>
<gene>
    <name evidence="16" type="primary">Anks1a</name>
    <name evidence="16" type="ORF">CDAR_42211</name>
</gene>
<evidence type="ECO:0000256" key="12">
    <source>
        <dbReference type="PROSITE-ProRule" id="PRU00023"/>
    </source>
</evidence>
<dbReference type="Gene3D" id="1.25.40.20">
    <property type="entry name" value="Ankyrin repeat-containing domain"/>
    <property type="match status" value="3"/>
</dbReference>
<evidence type="ECO:0000313" key="16">
    <source>
        <dbReference type="EMBL" id="GIY21067.1"/>
    </source>
</evidence>
<feature type="region of interest" description="Disordered" evidence="13">
    <location>
        <begin position="280"/>
        <end position="377"/>
    </location>
</feature>
<feature type="region of interest" description="Disordered" evidence="13">
    <location>
        <begin position="400"/>
        <end position="519"/>
    </location>
</feature>
<feature type="repeat" description="ANK" evidence="12">
    <location>
        <begin position="48"/>
        <end position="80"/>
    </location>
</feature>
<dbReference type="PROSITE" id="PS50297">
    <property type="entry name" value="ANK_REP_REGION"/>
    <property type="match status" value="5"/>
</dbReference>
<dbReference type="InterPro" id="IPR013761">
    <property type="entry name" value="SAM/pointed_sf"/>
</dbReference>
<keyword evidence="3" id="KW-0268">Exocytosis</keyword>
<dbReference type="PROSITE" id="PS50105">
    <property type="entry name" value="SAM_DOMAIN"/>
    <property type="match status" value="2"/>
</dbReference>
<feature type="region of interest" description="Disordered" evidence="13">
    <location>
        <begin position="719"/>
        <end position="758"/>
    </location>
</feature>
<dbReference type="SMART" id="SM00248">
    <property type="entry name" value="ANK"/>
    <property type="match status" value="6"/>
</dbReference>
<feature type="domain" description="SAM" evidence="15">
    <location>
        <begin position="794"/>
        <end position="874"/>
    </location>
</feature>
<feature type="repeat" description="ANK" evidence="12">
    <location>
        <begin position="117"/>
        <end position="149"/>
    </location>
</feature>
<feature type="region of interest" description="Disordered" evidence="13">
    <location>
        <begin position="27"/>
        <end position="48"/>
    </location>
</feature>
<dbReference type="InterPro" id="IPR001660">
    <property type="entry name" value="SAM"/>
</dbReference>
<dbReference type="InterPro" id="IPR011993">
    <property type="entry name" value="PH-like_dom_sf"/>
</dbReference>
<feature type="domain" description="SAM" evidence="15">
    <location>
        <begin position="881"/>
        <end position="935"/>
    </location>
</feature>
<evidence type="ECO:0000256" key="4">
    <source>
        <dbReference type="ARBA" id="ARBA00022525"/>
    </source>
</evidence>
<feature type="compositionally biased region" description="Low complexity" evidence="13">
    <location>
        <begin position="349"/>
        <end position="365"/>
    </location>
</feature>
<dbReference type="SUPFAM" id="SSF48403">
    <property type="entry name" value="Ankyrin repeat"/>
    <property type="match status" value="1"/>
</dbReference>
<dbReference type="PANTHER" id="PTHR24174">
    <property type="entry name" value="ANKYRIN REPEAT AND STERILE ALPHA MOTIF DOMAIN-CONTAINING PROTEIN 1"/>
    <property type="match status" value="1"/>
</dbReference>
<evidence type="ECO:0000256" key="6">
    <source>
        <dbReference type="ARBA" id="ARBA00022656"/>
    </source>
</evidence>
<evidence type="ECO:0000256" key="7">
    <source>
        <dbReference type="ARBA" id="ARBA00022699"/>
    </source>
</evidence>
<dbReference type="CDD" id="cd01274">
    <property type="entry name" value="PTB_Anks"/>
    <property type="match status" value="1"/>
</dbReference>
<evidence type="ECO:0000259" key="14">
    <source>
        <dbReference type="PROSITE" id="PS01179"/>
    </source>
</evidence>
<dbReference type="InterPro" id="IPR002110">
    <property type="entry name" value="Ankyrin_rpt"/>
</dbReference>
<dbReference type="GO" id="GO:0005829">
    <property type="term" value="C:cytosol"/>
    <property type="evidence" value="ECO:0007669"/>
    <property type="project" value="TreeGrafter"/>
</dbReference>
<feature type="compositionally biased region" description="Polar residues" evidence="13">
    <location>
        <begin position="321"/>
        <end position="344"/>
    </location>
</feature>
<dbReference type="InterPro" id="IPR033635">
    <property type="entry name" value="ANKS1/Caskin"/>
</dbReference>
<dbReference type="SMART" id="SM00454">
    <property type="entry name" value="SAM"/>
    <property type="match status" value="2"/>
</dbReference>
<evidence type="ECO:0000256" key="9">
    <source>
        <dbReference type="ARBA" id="ARBA00023028"/>
    </source>
</evidence>
<evidence type="ECO:0000313" key="17">
    <source>
        <dbReference type="Proteomes" id="UP001054837"/>
    </source>
</evidence>
<comment type="subcellular location">
    <subcellularLocation>
        <location evidence="2">Secreted</location>
    </subcellularLocation>
    <subcellularLocation>
        <location evidence="1">Target cell membrane</location>
    </subcellularLocation>
</comment>
<keyword evidence="11" id="KW-1053">Target membrane</keyword>
<name>A0AAV4RIC1_9ARAC</name>
<keyword evidence="9" id="KW-0638">Presynaptic neurotoxin</keyword>
<evidence type="ECO:0000259" key="15">
    <source>
        <dbReference type="PROSITE" id="PS50105"/>
    </source>
</evidence>
<evidence type="ECO:0000256" key="3">
    <source>
        <dbReference type="ARBA" id="ARBA00022483"/>
    </source>
</evidence>
<dbReference type="PROSITE" id="PS50088">
    <property type="entry name" value="ANK_REPEAT"/>
    <property type="match status" value="5"/>
</dbReference>
<comment type="caution">
    <text evidence="16">The sequence shown here is derived from an EMBL/GenBank/DDBJ whole genome shotgun (WGS) entry which is preliminary data.</text>
</comment>
<dbReference type="GO" id="GO:0044218">
    <property type="term" value="C:other organism cell membrane"/>
    <property type="evidence" value="ECO:0007669"/>
    <property type="project" value="UniProtKB-KW"/>
</dbReference>
<dbReference type="Pfam" id="PF00536">
    <property type="entry name" value="SAM_1"/>
    <property type="match status" value="2"/>
</dbReference>
<feature type="repeat" description="ANK" evidence="12">
    <location>
        <begin position="81"/>
        <end position="113"/>
    </location>
</feature>
<dbReference type="GO" id="GO:0005576">
    <property type="term" value="C:extracellular region"/>
    <property type="evidence" value="ECO:0007669"/>
    <property type="project" value="UniProtKB-SubCell"/>
</dbReference>
<dbReference type="Pfam" id="PF12796">
    <property type="entry name" value="Ank_2"/>
    <property type="match status" value="3"/>
</dbReference>
<feature type="compositionally biased region" description="Low complexity" evidence="13">
    <location>
        <begin position="742"/>
        <end position="755"/>
    </location>
</feature>
<keyword evidence="8" id="KW-0677">Repeat</keyword>
<dbReference type="InterPro" id="IPR006020">
    <property type="entry name" value="PTB/PI_dom"/>
</dbReference>
<dbReference type="InterPro" id="IPR036770">
    <property type="entry name" value="Ankyrin_rpt-contain_sf"/>
</dbReference>
<dbReference type="GO" id="GO:0090729">
    <property type="term" value="F:toxin activity"/>
    <property type="evidence" value="ECO:0007669"/>
    <property type="project" value="UniProtKB-KW"/>
</dbReference>
<evidence type="ECO:0000256" key="11">
    <source>
        <dbReference type="ARBA" id="ARBA00023298"/>
    </source>
</evidence>
<evidence type="ECO:0000256" key="5">
    <source>
        <dbReference type="ARBA" id="ARBA00022537"/>
    </source>
</evidence>
<evidence type="ECO:0000256" key="1">
    <source>
        <dbReference type="ARBA" id="ARBA00004175"/>
    </source>
</evidence>
<dbReference type="PANTHER" id="PTHR24174:SF1">
    <property type="entry name" value="IP14385P"/>
    <property type="match status" value="1"/>
</dbReference>
<keyword evidence="6" id="KW-0800">Toxin</keyword>
<dbReference type="PROSITE" id="PS01179">
    <property type="entry name" value="PID"/>
    <property type="match status" value="1"/>
</dbReference>
<dbReference type="SUPFAM" id="SSF50729">
    <property type="entry name" value="PH domain-like"/>
    <property type="match status" value="1"/>
</dbReference>
<dbReference type="SUPFAM" id="SSF47769">
    <property type="entry name" value="SAM/Pointed domain"/>
    <property type="match status" value="2"/>
</dbReference>
<sequence length="1287" mass="141974">MGKEQELIEAARSGNIATVERYLSQRAKRSGPLASLRRGPGANAQDQSGYTSLHHAALNGHKEIVSLLLQYEASTNVVDHKGSTPLHLAAWTGNTDIVRMLLEQGPSVPNVNLANHDRETPLHSAAQYGHTEVVSLLLKHEADPNVRNLKDESPLDLAAQYGRLDTVQLLVDSDPSLLKKCTTRHSPLHLASRNGHKNVVKVLLDGGFDVNYTAESGSALHEAALYGKIEVVKLLLDYGIDVNLENNLKRTVFDLLEDLNTAISKQISRVIRDHTTVVGKVDDTSKSPYSTSPPSSFSSVSTFVPTPEKQSSLLPLVRSGSPMSEATDTMCSYNSSKRSSTASDTLRKSQGSSSEHLSMSSRSPSVYETPPLPRDYDAASVHSTSMYESRDVMTSFTESQGLTTFSPPDPQGPPSRISVPPGWKPLPPAKPPRKSITSLSPSGKTQHHIRQSSVTYDSTSQNQMMYDPSDIMMPRTPPSGFANSDSNSLHHQQAPTLTSTCQPQNTTSQQQQQLSNGKLSESPFSALYDEMASGKITSGGISSLLGPKAMHRRRLTGEGLRPDKPIPPAKPKTLDLRTKRQTIQIPLSPTHYQQPPTPDFPPPSPSTAALGIHEKIRPLSQEIRNKRVSRDIETLTEDELFATIDSGGHIRVSLRRENKSVSVSTDNIEEVVDDDPFAGLCRGSTVCPSSCPCDFQVSLRSQSATRQQHTYDNMLGMNTLPETRSSRNLRRESPCSDPGGQVSRSTSYDRSSVSDWGEGTAATTDSVFVRDMEETFARTLSRLRKEFQRSSFTSSFNTVEEWLKSLDLAGYTSNFVENGYDDIDFLNTSFYISNYAHFAQGGNILEDDDLVDMNVSNKDHRQKILESCHSLPALKPISESQAPESVGEWLRSLHLDQYIDTFRRNGYTDMHRIKKLWDVELKSGTCAASSKSIGVAAAASCYNDLIIWSNQAHTDTSGRPCLDKRGAFELEDCKLLEVTKPGHRKRILTSLGEKSTSRLFDELKDFSFSKMDWNLGTISGVSTADEPSSSGDESRTVDIMRGDTSIRNFATNGSLSRNESPPLVSALKIRPPTQLMGDTSPQQTLQDMPSSFNSTQWKHQPDVLVKGSCNYTAKYLGSTLVKEVRGLESTRKSIQKLKSSTRDMNKIPNVILSISHTGVKFIDAQAKKLVCEHEIRNIHCACQDADDLNHFAYITKEHQTANHYCHVFCAQNMDMATEIILTLGQAFEVAYQMAIREKPAKSGHKSESGTASCGDDQKRYVSQITVHLVQKTPEKKNMDTELKIAES</sequence>